<gene>
    <name evidence="5" type="ORF">M8C21_015556</name>
</gene>
<dbReference type="SMART" id="SM01255">
    <property type="entry name" value="KNOX1"/>
    <property type="match status" value="1"/>
</dbReference>
<feature type="domain" description="KNOX1" evidence="3">
    <location>
        <begin position="11"/>
        <end position="55"/>
    </location>
</feature>
<dbReference type="EMBL" id="JAMZMK010004938">
    <property type="protein sequence ID" value="KAI7753991.1"/>
    <property type="molecule type" value="Genomic_DNA"/>
</dbReference>
<comment type="subcellular location">
    <subcellularLocation>
        <location evidence="1">Nucleus</location>
    </subcellularLocation>
</comment>
<dbReference type="PANTHER" id="PTHR48452:SF1">
    <property type="entry name" value="FUSED COMPOUND LEAF 1"/>
    <property type="match status" value="1"/>
</dbReference>
<dbReference type="AlphaFoldDB" id="A0AAD5D471"/>
<evidence type="ECO:0000256" key="1">
    <source>
        <dbReference type="ARBA" id="ARBA00004123"/>
    </source>
</evidence>
<sequence>MQSNGYDDDGDSIKEKIASHPSFLKLLDAYIDCQKVGAPQEIASLLDNIRQENYVRKRNATVSTCLGVDPELDEFMETFYVLLVKYKSELRRPFDEAATFIGNIKTQLRNLSIGKFIST</sequence>
<evidence type="ECO:0000313" key="6">
    <source>
        <dbReference type="Proteomes" id="UP001206925"/>
    </source>
</evidence>
<organism evidence="5 6">
    <name type="scientific">Ambrosia artemisiifolia</name>
    <name type="common">Common ragweed</name>
    <dbReference type="NCBI Taxonomy" id="4212"/>
    <lineage>
        <taxon>Eukaryota</taxon>
        <taxon>Viridiplantae</taxon>
        <taxon>Streptophyta</taxon>
        <taxon>Embryophyta</taxon>
        <taxon>Tracheophyta</taxon>
        <taxon>Spermatophyta</taxon>
        <taxon>Magnoliopsida</taxon>
        <taxon>eudicotyledons</taxon>
        <taxon>Gunneridae</taxon>
        <taxon>Pentapetalae</taxon>
        <taxon>asterids</taxon>
        <taxon>campanulids</taxon>
        <taxon>Asterales</taxon>
        <taxon>Asteraceae</taxon>
        <taxon>Asteroideae</taxon>
        <taxon>Heliantheae alliance</taxon>
        <taxon>Heliantheae</taxon>
        <taxon>Ambrosia</taxon>
    </lineage>
</organism>
<evidence type="ECO:0000256" key="2">
    <source>
        <dbReference type="ARBA" id="ARBA00023242"/>
    </source>
</evidence>
<dbReference type="GO" id="GO:0005634">
    <property type="term" value="C:nucleus"/>
    <property type="evidence" value="ECO:0007669"/>
    <property type="project" value="UniProtKB-SubCell"/>
</dbReference>
<dbReference type="Pfam" id="PF03790">
    <property type="entry name" value="KNOX1"/>
    <property type="match status" value="1"/>
</dbReference>
<reference evidence="5" key="1">
    <citation type="submission" date="2022-06" db="EMBL/GenBank/DDBJ databases">
        <title>Uncovering the hologenomic basis of an extraordinary plant invasion.</title>
        <authorList>
            <person name="Bieker V.C."/>
            <person name="Martin M.D."/>
            <person name="Gilbert T."/>
            <person name="Hodgins K."/>
            <person name="Battlay P."/>
            <person name="Petersen B."/>
            <person name="Wilson J."/>
        </authorList>
    </citation>
    <scope>NUCLEOTIDE SEQUENCE</scope>
    <source>
        <strain evidence="5">AA19_3_7</strain>
        <tissue evidence="5">Leaf</tissue>
    </source>
</reference>
<evidence type="ECO:0000259" key="3">
    <source>
        <dbReference type="SMART" id="SM01255"/>
    </source>
</evidence>
<feature type="domain" description="KNOX2" evidence="4">
    <location>
        <begin position="62"/>
        <end position="113"/>
    </location>
</feature>
<dbReference type="Proteomes" id="UP001206925">
    <property type="component" value="Unassembled WGS sequence"/>
</dbReference>
<comment type="caution">
    <text evidence="5">The sequence shown here is derived from an EMBL/GenBank/DDBJ whole genome shotgun (WGS) entry which is preliminary data.</text>
</comment>
<dbReference type="PANTHER" id="PTHR48452">
    <property type="entry name" value="FUSED COMPOUND LEAF 1"/>
    <property type="match status" value="1"/>
</dbReference>
<dbReference type="SMART" id="SM01256">
    <property type="entry name" value="KNOX2"/>
    <property type="match status" value="1"/>
</dbReference>
<dbReference type="InterPro" id="IPR005540">
    <property type="entry name" value="KNOX1"/>
</dbReference>
<feature type="non-terminal residue" evidence="5">
    <location>
        <position position="1"/>
    </location>
</feature>
<keyword evidence="2" id="KW-0539">Nucleus</keyword>
<evidence type="ECO:0000313" key="5">
    <source>
        <dbReference type="EMBL" id="KAI7753991.1"/>
    </source>
</evidence>
<accession>A0AAD5D471</accession>
<name>A0AAD5D471_AMBAR</name>
<evidence type="ECO:0000259" key="4">
    <source>
        <dbReference type="SMART" id="SM01256"/>
    </source>
</evidence>
<proteinExistence type="predicted"/>
<keyword evidence="6" id="KW-1185">Reference proteome</keyword>
<dbReference type="GO" id="GO:0003677">
    <property type="term" value="F:DNA binding"/>
    <property type="evidence" value="ECO:0007669"/>
    <property type="project" value="InterPro"/>
</dbReference>
<dbReference type="Pfam" id="PF03791">
    <property type="entry name" value="KNOX2"/>
    <property type="match status" value="1"/>
</dbReference>
<protein>
    <submittedName>
        <fullName evidence="5">Uncharacterized protein</fullName>
    </submittedName>
</protein>
<dbReference type="InterPro" id="IPR005541">
    <property type="entry name" value="KNOX2"/>
</dbReference>